<dbReference type="InterPro" id="IPR015795">
    <property type="entry name" value="Pyrv_Knase_C"/>
</dbReference>
<dbReference type="PATRIC" id="fig|1121439.3.peg.2613"/>
<dbReference type="PRINTS" id="PR01050">
    <property type="entry name" value="PYRUVTKNASE"/>
</dbReference>
<dbReference type="InterPro" id="IPR040442">
    <property type="entry name" value="Pyrv_kinase-like_dom_sf"/>
</dbReference>
<comment type="pathway">
    <text evidence="1 13">Carbohydrate degradation; glycolysis; pyruvate from D-glyceraldehyde 3-phosphate: step 5/5.</text>
</comment>
<dbReference type="Pfam" id="PF02887">
    <property type="entry name" value="PK_C"/>
    <property type="match status" value="1"/>
</dbReference>
<dbReference type="GO" id="GO:0030955">
    <property type="term" value="F:potassium ion binding"/>
    <property type="evidence" value="ECO:0007669"/>
    <property type="project" value="UniProtKB-UniRule"/>
</dbReference>
<evidence type="ECO:0000256" key="3">
    <source>
        <dbReference type="ARBA" id="ARBA00012142"/>
    </source>
</evidence>
<evidence type="ECO:0000256" key="2">
    <source>
        <dbReference type="ARBA" id="ARBA00008663"/>
    </source>
</evidence>
<dbReference type="InterPro" id="IPR036918">
    <property type="entry name" value="Pyrv_Knase_C_sf"/>
</dbReference>
<protein>
    <recommendedName>
        <fullName evidence="3 12">Pyruvate kinase</fullName>
        <ecNumber evidence="3 12">2.7.1.40</ecNumber>
    </recommendedName>
</protein>
<evidence type="ECO:0000313" key="17">
    <source>
        <dbReference type="Proteomes" id="UP000014975"/>
    </source>
</evidence>
<comment type="caution">
    <text evidence="16">The sequence shown here is derived from an EMBL/GenBank/DDBJ whole genome shotgun (WGS) entry which is preliminary data.</text>
</comment>
<dbReference type="InterPro" id="IPR001697">
    <property type="entry name" value="Pyr_Knase"/>
</dbReference>
<dbReference type="PANTHER" id="PTHR11817">
    <property type="entry name" value="PYRUVATE KINASE"/>
    <property type="match status" value="1"/>
</dbReference>
<dbReference type="STRING" id="1121439.dsat_1229"/>
<feature type="domain" description="Pyruvate kinase barrel" evidence="14">
    <location>
        <begin position="5"/>
        <end position="328"/>
    </location>
</feature>
<evidence type="ECO:0000256" key="5">
    <source>
        <dbReference type="ARBA" id="ARBA00022723"/>
    </source>
</evidence>
<evidence type="ECO:0000256" key="11">
    <source>
        <dbReference type="ARBA" id="ARBA00023317"/>
    </source>
</evidence>
<dbReference type="NCBIfam" id="NF004491">
    <property type="entry name" value="PRK05826.1"/>
    <property type="match status" value="1"/>
</dbReference>
<dbReference type="Gene3D" id="3.20.20.60">
    <property type="entry name" value="Phosphoenolpyruvate-binding domains"/>
    <property type="match status" value="1"/>
</dbReference>
<evidence type="ECO:0000256" key="1">
    <source>
        <dbReference type="ARBA" id="ARBA00004997"/>
    </source>
</evidence>
<dbReference type="Proteomes" id="UP000014975">
    <property type="component" value="Unassembled WGS sequence"/>
</dbReference>
<evidence type="ECO:0000313" key="16">
    <source>
        <dbReference type="EMBL" id="EPR30507.1"/>
    </source>
</evidence>
<dbReference type="Gene3D" id="2.40.33.10">
    <property type="entry name" value="PK beta-barrel domain-like"/>
    <property type="match status" value="1"/>
</dbReference>
<dbReference type="UniPathway" id="UPA00109">
    <property type="reaction ID" value="UER00188"/>
</dbReference>
<dbReference type="InterPro" id="IPR015813">
    <property type="entry name" value="Pyrv/PenolPyrv_kinase-like_dom"/>
</dbReference>
<dbReference type="SUPFAM" id="SSF50800">
    <property type="entry name" value="PK beta-barrel domain-like"/>
    <property type="match status" value="1"/>
</dbReference>
<dbReference type="EC" id="2.7.1.40" evidence="3 12"/>
<keyword evidence="8" id="KW-0067">ATP-binding</keyword>
<keyword evidence="17" id="KW-1185">Reference proteome</keyword>
<proteinExistence type="inferred from homology"/>
<dbReference type="EMBL" id="ATHI01000031">
    <property type="protein sequence ID" value="EPR30507.1"/>
    <property type="molecule type" value="Genomic_DNA"/>
</dbReference>
<accession>S7T099</accession>
<dbReference type="InterPro" id="IPR011037">
    <property type="entry name" value="Pyrv_Knase-like_insert_dom_sf"/>
</dbReference>
<dbReference type="eggNOG" id="COG0469">
    <property type="taxonomic scope" value="Bacteria"/>
</dbReference>
<dbReference type="NCBIfam" id="TIGR01064">
    <property type="entry name" value="pyruv_kin"/>
    <property type="match status" value="1"/>
</dbReference>
<evidence type="ECO:0000256" key="10">
    <source>
        <dbReference type="ARBA" id="ARBA00023152"/>
    </source>
</evidence>
<keyword evidence="5" id="KW-0479">Metal-binding</keyword>
<sequence>MDVMRTRIVATLGPASTDTKIMKAMAENGVRIFRLNFSHASADKFIPVVQMIRQVEDELGIPLTIMGDLCGPKIRIGEVEGSPRTIEKSCLVELGLTGRVPSPEGCVAIGVDLPQVLHGLDVGMPVTLSDGMLQFSVEKVLEKDRRFLLRAHNSGILTSNKGITFPGKSHPLPALTDKDKVDLHEGLAIGIDAFAISFVQTRQDVEDAKEEIKRHGLWAPVVAKIERENAVRNIESILEAADAVMVARGDLGLECPLAEVPVIQKRIIRACRHAQKACIVATQMMLSMVNNPVPTRAEATDVAGAVMDGADCVMLSEETAVGRYPVEATAYIREIAKNAEEYFLERVQGPYAPKKEKNLVKYMAYSACILAETAESAALVAHTTSGATARLLSSRRPAHPIYALTTSKPVQRYLNYFWGVRPRLADMNVENHLDRAQSFVQKSSLFKPGENVIITSGQPTPGQPRIHTNELKVYYK</sequence>
<keyword evidence="10 13" id="KW-0324">Glycolysis</keyword>
<dbReference type="GO" id="GO:0004743">
    <property type="term" value="F:pyruvate kinase activity"/>
    <property type="evidence" value="ECO:0007669"/>
    <property type="project" value="UniProtKB-UniRule"/>
</dbReference>
<dbReference type="GO" id="GO:0016301">
    <property type="term" value="F:kinase activity"/>
    <property type="evidence" value="ECO:0007669"/>
    <property type="project" value="UniProtKB-KW"/>
</dbReference>
<dbReference type="GO" id="GO:0000287">
    <property type="term" value="F:magnesium ion binding"/>
    <property type="evidence" value="ECO:0007669"/>
    <property type="project" value="UniProtKB-UniRule"/>
</dbReference>
<gene>
    <name evidence="16" type="ORF">dsat_1229</name>
</gene>
<keyword evidence="11 16" id="KW-0670">Pyruvate</keyword>
<dbReference type="SUPFAM" id="SSF51621">
    <property type="entry name" value="Phosphoenolpyruvate/pyruvate domain"/>
    <property type="match status" value="1"/>
</dbReference>
<keyword evidence="7 13" id="KW-0418">Kinase</keyword>
<dbReference type="Pfam" id="PF00224">
    <property type="entry name" value="PK"/>
    <property type="match status" value="1"/>
</dbReference>
<name>S7T099_9BACT</name>
<dbReference type="InterPro" id="IPR015806">
    <property type="entry name" value="Pyrv_Knase_insert_dom_sf"/>
</dbReference>
<evidence type="ECO:0000256" key="13">
    <source>
        <dbReference type="RuleBase" id="RU000504"/>
    </source>
</evidence>
<dbReference type="GO" id="GO:0005524">
    <property type="term" value="F:ATP binding"/>
    <property type="evidence" value="ECO:0007669"/>
    <property type="project" value="UniProtKB-KW"/>
</dbReference>
<evidence type="ECO:0000256" key="9">
    <source>
        <dbReference type="ARBA" id="ARBA00022842"/>
    </source>
</evidence>
<organism evidence="16 17">
    <name type="scientific">Alkalidesulfovibrio alkalitolerans DSM 16529</name>
    <dbReference type="NCBI Taxonomy" id="1121439"/>
    <lineage>
        <taxon>Bacteria</taxon>
        <taxon>Pseudomonadati</taxon>
        <taxon>Thermodesulfobacteriota</taxon>
        <taxon>Desulfovibrionia</taxon>
        <taxon>Desulfovibrionales</taxon>
        <taxon>Desulfovibrionaceae</taxon>
        <taxon>Alkalidesulfovibrio</taxon>
    </lineage>
</organism>
<dbReference type="SUPFAM" id="SSF52935">
    <property type="entry name" value="PK C-terminal domain-like"/>
    <property type="match status" value="1"/>
</dbReference>
<reference evidence="16 17" key="1">
    <citation type="journal article" date="2013" name="Genome Announc.">
        <title>Draft genome sequences for three mercury-methylating, sulfate-reducing bacteria.</title>
        <authorList>
            <person name="Brown S.D."/>
            <person name="Hurt R.A.Jr."/>
            <person name="Gilmour C.C."/>
            <person name="Elias D.A."/>
        </authorList>
    </citation>
    <scope>NUCLEOTIDE SEQUENCE [LARGE SCALE GENOMIC DNA]</scope>
    <source>
        <strain evidence="16 17">DSM 16529</strain>
    </source>
</reference>
<feature type="domain" description="Pyruvate kinase C-terminal" evidence="15">
    <location>
        <begin position="363"/>
        <end position="473"/>
    </location>
</feature>
<evidence type="ECO:0000256" key="12">
    <source>
        <dbReference type="NCBIfam" id="TIGR01064"/>
    </source>
</evidence>
<evidence type="ECO:0000256" key="8">
    <source>
        <dbReference type="ARBA" id="ARBA00022840"/>
    </source>
</evidence>
<keyword evidence="6" id="KW-0547">Nucleotide-binding</keyword>
<evidence type="ECO:0000256" key="7">
    <source>
        <dbReference type="ARBA" id="ARBA00022777"/>
    </source>
</evidence>
<dbReference type="AlphaFoldDB" id="S7T099"/>
<keyword evidence="9 13" id="KW-0460">Magnesium</keyword>
<comment type="similarity">
    <text evidence="2 13">Belongs to the pyruvate kinase family.</text>
</comment>
<evidence type="ECO:0000256" key="4">
    <source>
        <dbReference type="ARBA" id="ARBA00022679"/>
    </source>
</evidence>
<evidence type="ECO:0000256" key="6">
    <source>
        <dbReference type="ARBA" id="ARBA00022741"/>
    </source>
</evidence>
<evidence type="ECO:0000259" key="15">
    <source>
        <dbReference type="Pfam" id="PF02887"/>
    </source>
</evidence>
<evidence type="ECO:0000259" key="14">
    <source>
        <dbReference type="Pfam" id="PF00224"/>
    </source>
</evidence>
<dbReference type="Gene3D" id="3.40.1380.20">
    <property type="entry name" value="Pyruvate kinase, C-terminal domain"/>
    <property type="match status" value="1"/>
</dbReference>
<keyword evidence="4 13" id="KW-0808">Transferase</keyword>
<comment type="catalytic activity">
    <reaction evidence="13">
        <text>pyruvate + ATP = phosphoenolpyruvate + ADP + H(+)</text>
        <dbReference type="Rhea" id="RHEA:18157"/>
        <dbReference type="ChEBI" id="CHEBI:15361"/>
        <dbReference type="ChEBI" id="CHEBI:15378"/>
        <dbReference type="ChEBI" id="CHEBI:30616"/>
        <dbReference type="ChEBI" id="CHEBI:58702"/>
        <dbReference type="ChEBI" id="CHEBI:456216"/>
        <dbReference type="EC" id="2.7.1.40"/>
    </reaction>
</comment>
<dbReference type="InterPro" id="IPR015793">
    <property type="entry name" value="Pyrv_Knase_brl"/>
</dbReference>